<feature type="transmembrane region" description="Helical" evidence="1">
    <location>
        <begin position="72"/>
        <end position="97"/>
    </location>
</feature>
<keyword evidence="3" id="KW-1185">Reference proteome</keyword>
<name>A0ABR9XHH4_9SPHI</name>
<feature type="transmembrane region" description="Helical" evidence="1">
    <location>
        <begin position="36"/>
        <end position="60"/>
    </location>
</feature>
<gene>
    <name evidence="2" type="ORF">IRJ18_09965</name>
</gene>
<sequence length="184" mass="20417">MTSETYIGLGRITALISFLIGTTILFFYFISLSADFAFIGLFFFMIAGLVNIVILVLILINAIANSNYRKKLLISAGLMLINIPIVFFYFFLGGLIANTLRITFNNSTKDILTDIRINGCSAKHIDKLNAGESQTIWMKIPGDCAVNIDYLEKGDRKKADVATYITNEGGQQLEYNIGGQNESF</sequence>
<evidence type="ECO:0000313" key="2">
    <source>
        <dbReference type="EMBL" id="MBE9666686.1"/>
    </source>
</evidence>
<keyword evidence="1" id="KW-1133">Transmembrane helix</keyword>
<proteinExistence type="predicted"/>
<dbReference type="RefSeq" id="WP_194106027.1">
    <property type="nucleotide sequence ID" value="NZ_JADFFM010000001.1"/>
</dbReference>
<feature type="transmembrane region" description="Helical" evidence="1">
    <location>
        <begin position="12"/>
        <end position="30"/>
    </location>
</feature>
<evidence type="ECO:0000313" key="3">
    <source>
        <dbReference type="Proteomes" id="UP000632774"/>
    </source>
</evidence>
<dbReference type="Proteomes" id="UP000632774">
    <property type="component" value="Unassembled WGS sequence"/>
</dbReference>
<protein>
    <submittedName>
        <fullName evidence="2">Uncharacterized protein</fullName>
    </submittedName>
</protein>
<keyword evidence="1" id="KW-0812">Transmembrane</keyword>
<evidence type="ECO:0000256" key="1">
    <source>
        <dbReference type="SAM" id="Phobius"/>
    </source>
</evidence>
<reference evidence="2 3" key="1">
    <citation type="submission" date="2020-10" db="EMBL/GenBank/DDBJ databases">
        <title>Mucilaginibacter mali sp. nov., isolated from rhizosphere soil of apple orchard.</title>
        <authorList>
            <person name="Lee J.-S."/>
            <person name="Kim H.S."/>
            <person name="Kim J.-S."/>
        </authorList>
    </citation>
    <scope>NUCLEOTIDE SEQUENCE [LARGE SCALE GENOMIC DNA]</scope>
    <source>
        <strain evidence="2 3">KCTC 23157</strain>
    </source>
</reference>
<keyword evidence="1" id="KW-0472">Membrane</keyword>
<dbReference type="EMBL" id="JADFFM010000001">
    <property type="protein sequence ID" value="MBE9666686.1"/>
    <property type="molecule type" value="Genomic_DNA"/>
</dbReference>
<comment type="caution">
    <text evidence="2">The sequence shown here is derived from an EMBL/GenBank/DDBJ whole genome shotgun (WGS) entry which is preliminary data.</text>
</comment>
<accession>A0ABR9XHH4</accession>
<organism evidence="2 3">
    <name type="scientific">Mucilaginibacter boryungensis</name>
    <dbReference type="NCBI Taxonomy" id="768480"/>
    <lineage>
        <taxon>Bacteria</taxon>
        <taxon>Pseudomonadati</taxon>
        <taxon>Bacteroidota</taxon>
        <taxon>Sphingobacteriia</taxon>
        <taxon>Sphingobacteriales</taxon>
        <taxon>Sphingobacteriaceae</taxon>
        <taxon>Mucilaginibacter</taxon>
    </lineage>
</organism>